<evidence type="ECO:0000256" key="7">
    <source>
        <dbReference type="RuleBase" id="RU362064"/>
    </source>
</evidence>
<feature type="transmembrane region" description="Helical" evidence="7">
    <location>
        <begin position="40"/>
        <end position="61"/>
    </location>
</feature>
<keyword evidence="1 7" id="KW-1003">Cell membrane</keyword>
<evidence type="ECO:0000256" key="3">
    <source>
        <dbReference type="ARBA" id="ARBA00022989"/>
    </source>
</evidence>
<evidence type="ECO:0000313" key="9">
    <source>
        <dbReference type="Proteomes" id="UP000641152"/>
    </source>
</evidence>
<evidence type="ECO:0000313" key="8">
    <source>
        <dbReference type="EMBL" id="MBD9360023.1"/>
    </source>
</evidence>
<keyword evidence="8" id="KW-0966">Cell projection</keyword>
<accession>A0ABR9DCJ3</accession>
<reference evidence="8 9" key="1">
    <citation type="submission" date="2020-09" db="EMBL/GenBank/DDBJ databases">
        <title>Methylomonas albis sp. nov. and Methylomonas fluvii sp. nov.: Two cold-adapted methanotrophs from the River Elbe and an amended description of Methylovulum psychrotolerans strain Eb1.</title>
        <authorList>
            <person name="Bussmann I.K."/>
            <person name="Klings K.-W."/>
            <person name="Warnstedt J."/>
            <person name="Hoppert M."/>
            <person name="Saborowski A."/>
            <person name="Horn F."/>
            <person name="Liebner S."/>
        </authorList>
    </citation>
    <scope>NUCLEOTIDE SEQUENCE [LARGE SCALE GENOMIC DNA]</scope>
    <source>
        <strain evidence="8 9">EbB</strain>
    </source>
</reference>
<dbReference type="PANTHER" id="PTHR38766">
    <property type="entry name" value="FLAGELLAR PROTEIN FLIO"/>
    <property type="match status" value="1"/>
</dbReference>
<evidence type="ECO:0000256" key="5">
    <source>
        <dbReference type="ARBA" id="ARBA00023143"/>
    </source>
</evidence>
<dbReference type="InterPro" id="IPR052205">
    <property type="entry name" value="FliO/MopB"/>
</dbReference>
<comment type="similarity">
    <text evidence="6 7">Belongs to the FliO/MopB family.</text>
</comment>
<keyword evidence="9" id="KW-1185">Reference proteome</keyword>
<keyword evidence="2 7" id="KW-0812">Transmembrane</keyword>
<gene>
    <name evidence="8" type="primary">fliO</name>
    <name evidence="8" type="ORF">EBB_05670</name>
</gene>
<comment type="caution">
    <text evidence="8">The sequence shown here is derived from an EMBL/GenBank/DDBJ whole genome shotgun (WGS) entry which is preliminary data.</text>
</comment>
<evidence type="ECO:0000256" key="6">
    <source>
        <dbReference type="ARBA" id="ARBA00037937"/>
    </source>
</evidence>
<dbReference type="Pfam" id="PF04347">
    <property type="entry name" value="FliO"/>
    <property type="match status" value="1"/>
</dbReference>
<protein>
    <recommendedName>
        <fullName evidence="7">Flagellar protein</fullName>
    </recommendedName>
</protein>
<dbReference type="NCBIfam" id="TIGR03500">
    <property type="entry name" value="FliO_TIGR"/>
    <property type="match status" value="1"/>
</dbReference>
<dbReference type="PANTHER" id="PTHR38766:SF1">
    <property type="entry name" value="FLAGELLAR PROTEIN FLIO"/>
    <property type="match status" value="1"/>
</dbReference>
<keyword evidence="8" id="KW-0282">Flagellum</keyword>
<organism evidence="8 9">
    <name type="scientific">Methylomonas fluvii</name>
    <dbReference type="NCBI Taxonomy" id="1854564"/>
    <lineage>
        <taxon>Bacteria</taxon>
        <taxon>Pseudomonadati</taxon>
        <taxon>Pseudomonadota</taxon>
        <taxon>Gammaproteobacteria</taxon>
        <taxon>Methylococcales</taxon>
        <taxon>Methylococcaceae</taxon>
        <taxon>Methylomonas</taxon>
    </lineage>
</organism>
<dbReference type="EMBL" id="JACXST010000001">
    <property type="protein sequence ID" value="MBD9360023.1"/>
    <property type="molecule type" value="Genomic_DNA"/>
</dbReference>
<keyword evidence="5 7" id="KW-0975">Bacterial flagellum</keyword>
<proteinExistence type="inferred from homology"/>
<keyword evidence="3 7" id="KW-1133">Transmembrane helix</keyword>
<dbReference type="Proteomes" id="UP000641152">
    <property type="component" value="Unassembled WGS sequence"/>
</dbReference>
<name>A0ABR9DCJ3_9GAMM</name>
<sequence length="147" mass="15895">MSVSRLATQIISVLITPVAWADGVATLPRQTAKVVTSGDVAQWLLALLLVLALFFLSVWLLRKSGSLAFVGKSQLAVLAGLSLGMREKLVLVKVGEKQLLLGVSSGRIDKLLELEGDQRLFMNSADGQETSVFAKKLLQVMQGKHHD</sequence>
<dbReference type="InterPro" id="IPR022781">
    <property type="entry name" value="Flagellar_biosynth_FliO"/>
</dbReference>
<evidence type="ECO:0000256" key="1">
    <source>
        <dbReference type="ARBA" id="ARBA00022475"/>
    </source>
</evidence>
<keyword evidence="8" id="KW-0969">Cilium</keyword>
<keyword evidence="4 7" id="KW-0472">Membrane</keyword>
<evidence type="ECO:0000256" key="4">
    <source>
        <dbReference type="ARBA" id="ARBA00023136"/>
    </source>
</evidence>
<dbReference type="RefSeq" id="WP_192392831.1">
    <property type="nucleotide sequence ID" value="NZ_CAJHIU010000001.1"/>
</dbReference>
<comment type="subcellular location">
    <subcellularLocation>
        <location evidence="7">Cell membrane</location>
    </subcellularLocation>
    <subcellularLocation>
        <location evidence="7">Bacterial flagellum basal body</location>
    </subcellularLocation>
</comment>
<evidence type="ECO:0000256" key="2">
    <source>
        <dbReference type="ARBA" id="ARBA00022692"/>
    </source>
</evidence>